<dbReference type="AlphaFoldDB" id="A0A4D9E893"/>
<keyword evidence="2" id="KW-1185">Reference proteome</keyword>
<accession>A0A4D9E893</accession>
<dbReference type="Proteomes" id="UP000297703">
    <property type="component" value="Unassembled WGS sequence"/>
</dbReference>
<dbReference type="EMBL" id="QXTE01000102">
    <property type="protein sequence ID" value="TFK06097.1"/>
    <property type="molecule type" value="Genomic_DNA"/>
</dbReference>
<reference evidence="1 2" key="1">
    <citation type="submission" date="2019-04" db="EMBL/GenBank/DDBJ databases">
        <title>Draft genome of the big-headed turtle Platysternon megacephalum.</title>
        <authorList>
            <person name="Gong S."/>
        </authorList>
    </citation>
    <scope>NUCLEOTIDE SEQUENCE [LARGE SCALE GENOMIC DNA]</scope>
    <source>
        <strain evidence="1">DO16091913</strain>
        <tissue evidence="1">Muscle</tissue>
    </source>
</reference>
<gene>
    <name evidence="1" type="ORF">DR999_PMT11207</name>
</gene>
<comment type="caution">
    <text evidence="1">The sequence shown here is derived from an EMBL/GenBank/DDBJ whole genome shotgun (WGS) entry which is preliminary data.</text>
</comment>
<sequence length="148" mass="16393">MIMFHRKKYQPPRIGHAPRGSAGPLEALSLPPNAISIFYIHKPNNIPTHTNTLVQNSMLNKISGIWGVMLHQDPHDLLGALSNCLVCVCLAPLLHAPHPHYLSSKISTSSTPNLSDQWQPFTCLYPNKPGLIPLTSFQLLLLPARSQH</sequence>
<protein>
    <submittedName>
        <fullName evidence="1">Shootin-1</fullName>
    </submittedName>
</protein>
<organism evidence="1 2">
    <name type="scientific">Platysternon megacephalum</name>
    <name type="common">big-headed turtle</name>
    <dbReference type="NCBI Taxonomy" id="55544"/>
    <lineage>
        <taxon>Eukaryota</taxon>
        <taxon>Metazoa</taxon>
        <taxon>Chordata</taxon>
        <taxon>Craniata</taxon>
        <taxon>Vertebrata</taxon>
        <taxon>Euteleostomi</taxon>
        <taxon>Archelosauria</taxon>
        <taxon>Testudinata</taxon>
        <taxon>Testudines</taxon>
        <taxon>Cryptodira</taxon>
        <taxon>Durocryptodira</taxon>
        <taxon>Testudinoidea</taxon>
        <taxon>Platysternidae</taxon>
        <taxon>Platysternon</taxon>
    </lineage>
</organism>
<name>A0A4D9E893_9SAUR</name>
<reference evidence="1 2" key="2">
    <citation type="submission" date="2019-04" db="EMBL/GenBank/DDBJ databases">
        <title>The genome sequence of big-headed turtle.</title>
        <authorList>
            <person name="Gong S."/>
        </authorList>
    </citation>
    <scope>NUCLEOTIDE SEQUENCE [LARGE SCALE GENOMIC DNA]</scope>
    <source>
        <strain evidence="1">DO16091913</strain>
        <tissue evidence="1">Muscle</tissue>
    </source>
</reference>
<evidence type="ECO:0000313" key="1">
    <source>
        <dbReference type="EMBL" id="TFK06097.1"/>
    </source>
</evidence>
<proteinExistence type="predicted"/>
<evidence type="ECO:0000313" key="2">
    <source>
        <dbReference type="Proteomes" id="UP000297703"/>
    </source>
</evidence>